<reference evidence="6" key="1">
    <citation type="submission" date="2016-10" db="EMBL/GenBank/DDBJ databases">
        <authorList>
            <person name="Varghese N."/>
            <person name="Submissions S."/>
        </authorList>
    </citation>
    <scope>NUCLEOTIDE SEQUENCE [LARGE SCALE GENOMIC DNA]</scope>
    <source>
        <strain evidence="6">LMG 26383,CCUG 61248,R- 45681</strain>
    </source>
</reference>
<dbReference type="OrthoDB" id="9815592at2"/>
<keyword evidence="4" id="KW-0012">Acyltransferase</keyword>
<dbReference type="Proteomes" id="UP000199664">
    <property type="component" value="Unassembled WGS sequence"/>
</dbReference>
<evidence type="ECO:0000256" key="1">
    <source>
        <dbReference type="ARBA" id="ARBA00007274"/>
    </source>
</evidence>
<evidence type="ECO:0000256" key="2">
    <source>
        <dbReference type="ARBA" id="ARBA00022679"/>
    </source>
</evidence>
<sequence>MSILTSIARRLRRLAGLPVILTASGRLVLETPSRLRAYDIDVEGDCEIGMFSYVNGSLKLARARIGRFCSIGEDVVINPGNHPVNFVSTHPFASDPSGIAAGMADFPPYQAIAVTELVGERDVRDERVVIGHDVWIGTRAIILGGVTIGHGAVIAAGAVVTGNVEPYAIVAGVPARHLRYRLPQDQCEALLELAWWEWDLGALGPVRDYSRVQDFIDRLRRGIADGSIRRAETGTVIFD</sequence>
<evidence type="ECO:0008006" key="7">
    <source>
        <dbReference type="Google" id="ProtNLM"/>
    </source>
</evidence>
<dbReference type="RefSeq" id="WP_143079651.1">
    <property type="nucleotide sequence ID" value="NZ_FOAN01000001.1"/>
</dbReference>
<dbReference type="InterPro" id="IPR050179">
    <property type="entry name" value="Trans_hexapeptide_repeat"/>
</dbReference>
<dbReference type="PROSITE" id="PS00101">
    <property type="entry name" value="HEXAPEP_TRANSFERASES"/>
    <property type="match status" value="1"/>
</dbReference>
<dbReference type="PANTHER" id="PTHR43300">
    <property type="entry name" value="ACETYLTRANSFERASE"/>
    <property type="match status" value="1"/>
</dbReference>
<organism evidence="5 6">
    <name type="scientific">Bosea lupini</name>
    <dbReference type="NCBI Taxonomy" id="1036779"/>
    <lineage>
        <taxon>Bacteria</taxon>
        <taxon>Pseudomonadati</taxon>
        <taxon>Pseudomonadota</taxon>
        <taxon>Alphaproteobacteria</taxon>
        <taxon>Hyphomicrobiales</taxon>
        <taxon>Boseaceae</taxon>
        <taxon>Bosea</taxon>
    </lineage>
</organism>
<dbReference type="InterPro" id="IPR011004">
    <property type="entry name" value="Trimer_LpxA-like_sf"/>
</dbReference>
<evidence type="ECO:0000256" key="4">
    <source>
        <dbReference type="ARBA" id="ARBA00023315"/>
    </source>
</evidence>
<evidence type="ECO:0000313" key="6">
    <source>
        <dbReference type="Proteomes" id="UP000199664"/>
    </source>
</evidence>
<dbReference type="Gene3D" id="2.160.10.10">
    <property type="entry name" value="Hexapeptide repeat proteins"/>
    <property type="match status" value="1"/>
</dbReference>
<dbReference type="InterPro" id="IPR018357">
    <property type="entry name" value="Hexapep_transf_CS"/>
</dbReference>
<dbReference type="Pfam" id="PF00132">
    <property type="entry name" value="Hexapep"/>
    <property type="match status" value="1"/>
</dbReference>
<dbReference type="AlphaFoldDB" id="A0A1H7IPZ7"/>
<accession>A0A1H7IPZ7</accession>
<evidence type="ECO:0000313" key="5">
    <source>
        <dbReference type="EMBL" id="SEK64581.1"/>
    </source>
</evidence>
<keyword evidence="3" id="KW-0677">Repeat</keyword>
<dbReference type="SUPFAM" id="SSF51161">
    <property type="entry name" value="Trimeric LpxA-like enzymes"/>
    <property type="match status" value="1"/>
</dbReference>
<comment type="similarity">
    <text evidence="1">Belongs to the transferase hexapeptide repeat family.</text>
</comment>
<evidence type="ECO:0000256" key="3">
    <source>
        <dbReference type="ARBA" id="ARBA00022737"/>
    </source>
</evidence>
<dbReference type="STRING" id="1036779.SAMN04515666_1011073"/>
<protein>
    <recommendedName>
        <fullName evidence="7">Acetyltransferase (Isoleucine patch superfamily)</fullName>
    </recommendedName>
</protein>
<dbReference type="CDD" id="cd03349">
    <property type="entry name" value="LbH_XAT"/>
    <property type="match status" value="1"/>
</dbReference>
<dbReference type="EMBL" id="FOAN01000001">
    <property type="protein sequence ID" value="SEK64581.1"/>
    <property type="molecule type" value="Genomic_DNA"/>
</dbReference>
<keyword evidence="2" id="KW-0808">Transferase</keyword>
<dbReference type="PANTHER" id="PTHR43300:SF11">
    <property type="entry name" value="ACETYLTRANSFERASE RV3034C-RELATED"/>
    <property type="match status" value="1"/>
</dbReference>
<proteinExistence type="inferred from homology"/>
<dbReference type="GO" id="GO:0016746">
    <property type="term" value="F:acyltransferase activity"/>
    <property type="evidence" value="ECO:0007669"/>
    <property type="project" value="UniProtKB-KW"/>
</dbReference>
<gene>
    <name evidence="5" type="ORF">SAMN04515666_1011073</name>
</gene>
<name>A0A1H7IPZ7_9HYPH</name>
<keyword evidence="6" id="KW-1185">Reference proteome</keyword>
<dbReference type="InterPro" id="IPR001451">
    <property type="entry name" value="Hexapep"/>
</dbReference>